<organism evidence="1 2">
    <name type="scientific">Chryseobacterium oryctis</name>
    <dbReference type="NCBI Taxonomy" id="2952618"/>
    <lineage>
        <taxon>Bacteria</taxon>
        <taxon>Pseudomonadati</taxon>
        <taxon>Bacteroidota</taxon>
        <taxon>Flavobacteriia</taxon>
        <taxon>Flavobacteriales</taxon>
        <taxon>Weeksellaceae</taxon>
        <taxon>Chryseobacterium group</taxon>
        <taxon>Chryseobacterium</taxon>
    </lineage>
</organism>
<reference evidence="1" key="1">
    <citation type="submission" date="2022-10" db="EMBL/GenBank/DDBJ databases">
        <title>Chryseobacterium babae sp. nov. isolated from the gut of the beetle Oryctes rhinoceros, and Chryseobacterium kimseyorum sp. nov., isolated from a stick insect rearing cage.</title>
        <authorList>
            <person name="Shelomi M."/>
            <person name="Han C.-J."/>
            <person name="Chen W.-M."/>
            <person name="Chen H.-K."/>
            <person name="Liaw S.-J."/>
            <person name="Muhle E."/>
            <person name="Clermont D."/>
        </authorList>
    </citation>
    <scope>NUCLEOTIDE SEQUENCE</scope>
    <source>
        <strain evidence="1">WLa1L2M3</strain>
    </source>
</reference>
<name>A0ABT3HMX3_9FLAO</name>
<dbReference type="EMBL" id="JAPDHV010000003">
    <property type="protein sequence ID" value="MCW3161104.1"/>
    <property type="molecule type" value="Genomic_DNA"/>
</dbReference>
<gene>
    <name evidence="1" type="ORF">OH806_07465</name>
</gene>
<protein>
    <recommendedName>
        <fullName evidence="3">DUF4352 domain-containing protein</fullName>
    </recommendedName>
</protein>
<dbReference type="RefSeq" id="WP_264743057.1">
    <property type="nucleotide sequence ID" value="NZ_JAPDHV010000003.1"/>
</dbReference>
<keyword evidence="2" id="KW-1185">Reference proteome</keyword>
<sequence length="177" mass="20604">MKKIIIVLLLVVVGLGGYYYYNHYDNKEQPIHNKSVENKSNNIKPVDKATQNLEIKPEGDYAEWNGEYYVKGIEAQGEGEYYYHIKITVDSSVGVHFHIWYEDFDGSVTEGYKMYGNFEQLKEKNAVKFLPEVLYEGEDNYLNHDFVLSKIDDKYYLKTEMVAPVGNEYGEILISKK</sequence>
<evidence type="ECO:0000313" key="1">
    <source>
        <dbReference type="EMBL" id="MCW3161104.1"/>
    </source>
</evidence>
<evidence type="ECO:0000313" key="2">
    <source>
        <dbReference type="Proteomes" id="UP001163719"/>
    </source>
</evidence>
<evidence type="ECO:0008006" key="3">
    <source>
        <dbReference type="Google" id="ProtNLM"/>
    </source>
</evidence>
<dbReference type="Proteomes" id="UP001163719">
    <property type="component" value="Unassembled WGS sequence"/>
</dbReference>
<accession>A0ABT3HMX3</accession>
<proteinExistence type="predicted"/>
<comment type="caution">
    <text evidence="1">The sequence shown here is derived from an EMBL/GenBank/DDBJ whole genome shotgun (WGS) entry which is preliminary data.</text>
</comment>